<comment type="caution">
    <text evidence="2">The sequence shown here is derived from an EMBL/GenBank/DDBJ whole genome shotgun (WGS) entry which is preliminary data.</text>
</comment>
<evidence type="ECO:0000256" key="1">
    <source>
        <dbReference type="SAM" id="Phobius"/>
    </source>
</evidence>
<feature type="transmembrane region" description="Helical" evidence="1">
    <location>
        <begin position="438"/>
        <end position="461"/>
    </location>
</feature>
<protein>
    <recommendedName>
        <fullName evidence="4">FtsX-like permease family protein</fullName>
    </recommendedName>
</protein>
<keyword evidence="3" id="KW-1185">Reference proteome</keyword>
<dbReference type="InterPro" id="IPR050250">
    <property type="entry name" value="Macrolide_Exporter_MacB"/>
</dbReference>
<feature type="transmembrane region" description="Helical" evidence="1">
    <location>
        <begin position="473"/>
        <end position="496"/>
    </location>
</feature>
<feature type="transmembrane region" description="Helical" evidence="1">
    <location>
        <begin position="385"/>
        <end position="408"/>
    </location>
</feature>
<dbReference type="Proteomes" id="UP001500221">
    <property type="component" value="Unassembled WGS sequence"/>
</dbReference>
<keyword evidence="1" id="KW-0472">Membrane</keyword>
<organism evidence="2 3">
    <name type="scientific">Nocardioides marinquilinus</name>
    <dbReference type="NCBI Taxonomy" id="1210400"/>
    <lineage>
        <taxon>Bacteria</taxon>
        <taxon>Bacillati</taxon>
        <taxon>Actinomycetota</taxon>
        <taxon>Actinomycetes</taxon>
        <taxon>Propionibacteriales</taxon>
        <taxon>Nocardioidaceae</taxon>
        <taxon>Nocardioides</taxon>
    </lineage>
</organism>
<feature type="transmembrane region" description="Helical" evidence="1">
    <location>
        <begin position="743"/>
        <end position="768"/>
    </location>
</feature>
<feature type="transmembrane region" description="Helical" evidence="1">
    <location>
        <begin position="789"/>
        <end position="810"/>
    </location>
</feature>
<evidence type="ECO:0000313" key="3">
    <source>
        <dbReference type="Proteomes" id="UP001500221"/>
    </source>
</evidence>
<gene>
    <name evidence="2" type="ORF">GCM10023340_44760</name>
</gene>
<dbReference type="PANTHER" id="PTHR30572:SF4">
    <property type="entry name" value="ABC TRANSPORTER PERMEASE YTRF"/>
    <property type="match status" value="1"/>
</dbReference>
<accession>A0ABP9Q4W7</accession>
<name>A0ABP9Q4W7_9ACTN</name>
<evidence type="ECO:0000313" key="2">
    <source>
        <dbReference type="EMBL" id="GAA5156561.1"/>
    </source>
</evidence>
<keyword evidence="1" id="KW-0812">Transmembrane</keyword>
<dbReference type="PANTHER" id="PTHR30572">
    <property type="entry name" value="MEMBRANE COMPONENT OF TRANSPORTER-RELATED"/>
    <property type="match status" value="1"/>
</dbReference>
<feature type="transmembrane region" description="Helical" evidence="1">
    <location>
        <begin position="830"/>
        <end position="852"/>
    </location>
</feature>
<reference evidence="3" key="1">
    <citation type="journal article" date="2019" name="Int. J. Syst. Evol. Microbiol.">
        <title>The Global Catalogue of Microorganisms (GCM) 10K type strain sequencing project: providing services to taxonomists for standard genome sequencing and annotation.</title>
        <authorList>
            <consortium name="The Broad Institute Genomics Platform"/>
            <consortium name="The Broad Institute Genome Sequencing Center for Infectious Disease"/>
            <person name="Wu L."/>
            <person name="Ma J."/>
        </authorList>
    </citation>
    <scope>NUCLEOTIDE SEQUENCE [LARGE SCALE GENOMIC DNA]</scope>
    <source>
        <strain evidence="3">JCM 18459</strain>
    </source>
</reference>
<keyword evidence="1" id="KW-1133">Transmembrane helix</keyword>
<dbReference type="RefSeq" id="WP_345464330.1">
    <property type="nucleotide sequence ID" value="NZ_BAABKG010000007.1"/>
</dbReference>
<dbReference type="EMBL" id="BAABKG010000007">
    <property type="protein sequence ID" value="GAA5156561.1"/>
    <property type="molecule type" value="Genomic_DNA"/>
</dbReference>
<feature type="transmembrane region" description="Helical" evidence="1">
    <location>
        <begin position="288"/>
        <end position="314"/>
    </location>
</feature>
<sequence>MGALERVSRWRPALRMAWRDLLAHRVRTAVVVVLVALPVAVAVVAATVAVTTDYRSANGLYVDHGAADAQVDVTPYAQVRSRLVDGGRYTDTRPARGADEVRDPLDVDVAALLPEGSRVTPIGYTQVRLATGGTATGRVLDLADPLTRGLDEIASGRAPEAPDEAAVSPTVARAFDLVDGDRLRDGATLALADGELRVTGLLTPAPGEGEWGGLRVVVPPGSVTLADRLPGDDVASYLVDLPEMDVAAGQALRRDLAAAGVGSWVRAAAEDPAAWGLSSPARPAGDPVAVAVGALVIGVGLVEVLVLVGAAFAVGARRQGRTLGLLVAAGGTTADVRRTVLAQGVWIGLAAALLGVAGGAGVLVLGRRRLGALVDQRLIEYSVPVVGVVAIALLGALSAVLAAAVPAWGVGRLTARQALDGHVAVGPRAAAHRWRGAGLWLVALGLVGLLACGFRIASAYAPSRDQVGSAVPVLLGALSALALLAGTTLVLPWVVTEAGRAGGRGRLPWRLAVRDAARHRGRTTAAVLAIGVVTTGAVFAGFGLQAQAATPTSQEQSPVPAEAAELYTTPAPGGLTGETAGRIERTAAEVGLDARVVTWSEARAGRRPLNDRTGQRVRVVDETYLDAVGADDATRTALADGSVVVTAPRLVRDGEVVLRVGRGRSADRREVPAVVARTTTSGGFEPVWLSRETAEGLGYDVRPASTAWLVANRPLTQADSDALRLYGIDAYVDAPYVQDNTRYVLPVVGGTLALIALVVGLVVALAAADGRDDSATLTAVGAPPGLRRAVGAGHALFVGVLGAGVGLVVGGAGGASLLQVVGSPGTPVPWAGLGALLLGVPLLCAAAGWLVVPTRLTLTRRTA</sequence>
<feature type="transmembrane region" description="Helical" evidence="1">
    <location>
        <begin position="345"/>
        <end position="365"/>
    </location>
</feature>
<proteinExistence type="predicted"/>
<evidence type="ECO:0008006" key="4">
    <source>
        <dbReference type="Google" id="ProtNLM"/>
    </source>
</evidence>
<feature type="transmembrane region" description="Helical" evidence="1">
    <location>
        <begin position="524"/>
        <end position="544"/>
    </location>
</feature>